<dbReference type="InterPro" id="IPR036365">
    <property type="entry name" value="PGBD-like_sf"/>
</dbReference>
<dbReference type="EMBL" id="VWNA01000001">
    <property type="protein sequence ID" value="MQT13660.1"/>
    <property type="molecule type" value="Genomic_DNA"/>
</dbReference>
<dbReference type="GO" id="GO:0008745">
    <property type="term" value="F:N-acetylmuramoyl-L-alanine amidase activity"/>
    <property type="evidence" value="ECO:0007669"/>
    <property type="project" value="InterPro"/>
</dbReference>
<dbReference type="CDD" id="cd06583">
    <property type="entry name" value="PGRP"/>
    <property type="match status" value="1"/>
</dbReference>
<dbReference type="Pfam" id="PF01471">
    <property type="entry name" value="PG_binding_1"/>
    <property type="match status" value="1"/>
</dbReference>
<proteinExistence type="inferred from homology"/>
<evidence type="ECO:0000256" key="1">
    <source>
        <dbReference type="ARBA" id="ARBA00007553"/>
    </source>
</evidence>
<sequence length="236" mass="25367">MIFQKPRRPVSRVFLHCSASDNPAHDNVETIRAWHLANGWADIGYHYVVLKNGTIAPGRSIELVPAAQNGNNTCTIAICCTGLTKELFTQAQYDAVRDLCGQIDRAYGVGRVTFHGHCEVSPKTCPVYDYRTVLGLDARGHLGMAATSLPSTDADTPVETTATLRYGASGEGVRWMQTLLRRVLKAPAIAADGVFGRGTETALKAFQAANHLIADGVYGPLTREALVDAADAMPPS</sequence>
<dbReference type="SUPFAM" id="SSF55846">
    <property type="entry name" value="N-acetylmuramoyl-L-alanine amidase-like"/>
    <property type="match status" value="1"/>
</dbReference>
<dbReference type="GO" id="GO:0008270">
    <property type="term" value="F:zinc ion binding"/>
    <property type="evidence" value="ECO:0007669"/>
    <property type="project" value="InterPro"/>
</dbReference>
<reference evidence="4 5" key="1">
    <citation type="submission" date="2019-09" db="EMBL/GenBank/DDBJ databases">
        <title>Segnochrobactrum spirostomi gen. nov., sp. nov., isolated from the ciliate Spirostomum cf. yagiui and description of a novel family, Segnochrobactraceae fam. nov. within the order Rhizobiales of the class Alphaproteobacteria.</title>
        <authorList>
            <person name="Akter S."/>
            <person name="Shazib S.U.A."/>
            <person name="Shin M.K."/>
        </authorList>
    </citation>
    <scope>NUCLEOTIDE SEQUENCE [LARGE SCALE GENOMIC DNA]</scope>
    <source>
        <strain evidence="4 5">Sp-1</strain>
    </source>
</reference>
<dbReference type="SUPFAM" id="SSF47090">
    <property type="entry name" value="PGBD-like"/>
    <property type="match status" value="1"/>
</dbReference>
<dbReference type="PANTHER" id="PTHR11022">
    <property type="entry name" value="PEPTIDOGLYCAN RECOGNITION PROTEIN"/>
    <property type="match status" value="1"/>
</dbReference>
<organism evidence="4 5">
    <name type="scientific">Segnochrobactrum spirostomi</name>
    <dbReference type="NCBI Taxonomy" id="2608987"/>
    <lineage>
        <taxon>Bacteria</taxon>
        <taxon>Pseudomonadati</taxon>
        <taxon>Pseudomonadota</taxon>
        <taxon>Alphaproteobacteria</taxon>
        <taxon>Hyphomicrobiales</taxon>
        <taxon>Segnochrobactraceae</taxon>
        <taxon>Segnochrobactrum</taxon>
    </lineage>
</organism>
<comment type="caution">
    <text evidence="4">The sequence shown here is derived from an EMBL/GenBank/DDBJ whole genome shotgun (WGS) entry which is preliminary data.</text>
</comment>
<dbReference type="GO" id="GO:0009253">
    <property type="term" value="P:peptidoglycan catabolic process"/>
    <property type="evidence" value="ECO:0007669"/>
    <property type="project" value="InterPro"/>
</dbReference>
<dbReference type="InterPro" id="IPR002502">
    <property type="entry name" value="Amidase_domain"/>
</dbReference>
<dbReference type="Gene3D" id="1.10.101.10">
    <property type="entry name" value="PGBD-like superfamily/PGBD"/>
    <property type="match status" value="1"/>
</dbReference>
<dbReference type="Proteomes" id="UP000332515">
    <property type="component" value="Unassembled WGS sequence"/>
</dbReference>
<evidence type="ECO:0000259" key="2">
    <source>
        <dbReference type="SMART" id="SM00644"/>
    </source>
</evidence>
<name>A0A6A7Y3G3_9HYPH</name>
<protein>
    <submittedName>
        <fullName evidence="4">Peptidoglycan-binding domain-containing protein</fullName>
    </submittedName>
</protein>
<dbReference type="Gene3D" id="3.40.80.10">
    <property type="entry name" value="Peptidoglycan recognition protein-like"/>
    <property type="match status" value="1"/>
</dbReference>
<gene>
    <name evidence="4" type="ORF">F0357_13620</name>
</gene>
<dbReference type="Pfam" id="PF01510">
    <property type="entry name" value="Amidase_2"/>
    <property type="match status" value="1"/>
</dbReference>
<accession>A0A6A7Y3G3</accession>
<dbReference type="InterPro" id="IPR036505">
    <property type="entry name" value="Amidase/PGRP_sf"/>
</dbReference>
<dbReference type="AlphaFoldDB" id="A0A6A7Y3G3"/>
<evidence type="ECO:0000313" key="5">
    <source>
        <dbReference type="Proteomes" id="UP000332515"/>
    </source>
</evidence>
<dbReference type="InterPro" id="IPR015510">
    <property type="entry name" value="PGRP"/>
</dbReference>
<dbReference type="SMART" id="SM00701">
    <property type="entry name" value="PGRP"/>
    <property type="match status" value="1"/>
</dbReference>
<evidence type="ECO:0000313" key="4">
    <source>
        <dbReference type="EMBL" id="MQT13660.1"/>
    </source>
</evidence>
<dbReference type="InterPro" id="IPR006619">
    <property type="entry name" value="PGRP_domain_met/bac"/>
</dbReference>
<dbReference type="InterPro" id="IPR036366">
    <property type="entry name" value="PGBDSf"/>
</dbReference>
<dbReference type="PANTHER" id="PTHR11022:SF41">
    <property type="entry name" value="PEPTIDOGLYCAN-RECOGNITION PROTEIN LC-RELATED"/>
    <property type="match status" value="1"/>
</dbReference>
<feature type="domain" description="N-acetylmuramoyl-L-alanine amidase" evidence="2">
    <location>
        <begin position="2"/>
        <end position="127"/>
    </location>
</feature>
<comment type="similarity">
    <text evidence="1">Belongs to the N-acetylmuramoyl-L-alanine amidase 2 family.</text>
</comment>
<dbReference type="SMART" id="SM00644">
    <property type="entry name" value="Ami_2"/>
    <property type="match status" value="1"/>
</dbReference>
<evidence type="ECO:0000259" key="3">
    <source>
        <dbReference type="SMART" id="SM00701"/>
    </source>
</evidence>
<keyword evidence="5" id="KW-1185">Reference proteome</keyword>
<feature type="domain" description="Peptidoglycan recognition protein family" evidence="3">
    <location>
        <begin position="4"/>
        <end position="121"/>
    </location>
</feature>
<dbReference type="RefSeq" id="WP_208948335.1">
    <property type="nucleotide sequence ID" value="NZ_VWNA01000001.1"/>
</dbReference>
<dbReference type="InterPro" id="IPR002477">
    <property type="entry name" value="Peptidoglycan-bd-like"/>
</dbReference>